<dbReference type="FunFam" id="3.20.20.70:FF:000015">
    <property type="entry name" value="Orotidine 5'-phosphate decarboxylase"/>
    <property type="match status" value="1"/>
</dbReference>
<evidence type="ECO:0000256" key="5">
    <source>
        <dbReference type="ARBA" id="ARBA00022793"/>
    </source>
</evidence>
<dbReference type="GO" id="GO:0006207">
    <property type="term" value="P:'de novo' pyrimidine nucleobase biosynthetic process"/>
    <property type="evidence" value="ECO:0007669"/>
    <property type="project" value="InterPro"/>
</dbReference>
<name>A0A3B0ZT39_9ZZZZ</name>
<dbReference type="AlphaFoldDB" id="A0A3B0ZT39"/>
<evidence type="ECO:0000256" key="4">
    <source>
        <dbReference type="ARBA" id="ARBA00021923"/>
    </source>
</evidence>
<evidence type="ECO:0000256" key="6">
    <source>
        <dbReference type="ARBA" id="ARBA00022975"/>
    </source>
</evidence>
<evidence type="ECO:0000256" key="1">
    <source>
        <dbReference type="ARBA" id="ARBA00004861"/>
    </source>
</evidence>
<dbReference type="NCBIfam" id="TIGR01740">
    <property type="entry name" value="pyrF"/>
    <property type="match status" value="1"/>
</dbReference>
<dbReference type="UniPathway" id="UPA00070">
    <property type="reaction ID" value="UER00120"/>
</dbReference>
<dbReference type="InterPro" id="IPR047596">
    <property type="entry name" value="OMPdecase_bac"/>
</dbReference>
<keyword evidence="5" id="KW-0210">Decarboxylase</keyword>
<comment type="pathway">
    <text evidence="1">Pyrimidine metabolism; UMP biosynthesis via de novo pathway; UMP from orotate: step 2/2.</text>
</comment>
<dbReference type="SMART" id="SM00934">
    <property type="entry name" value="OMPdecase"/>
    <property type="match status" value="1"/>
</dbReference>
<reference evidence="10" key="1">
    <citation type="submission" date="2018-06" db="EMBL/GenBank/DDBJ databases">
        <authorList>
            <person name="Zhirakovskaya E."/>
        </authorList>
    </citation>
    <scope>NUCLEOTIDE SEQUENCE</scope>
</reference>
<dbReference type="InterPro" id="IPR014732">
    <property type="entry name" value="OMPdecase"/>
</dbReference>
<evidence type="ECO:0000259" key="9">
    <source>
        <dbReference type="SMART" id="SM00934"/>
    </source>
</evidence>
<dbReference type="InterPro" id="IPR013785">
    <property type="entry name" value="Aldolase_TIM"/>
</dbReference>
<dbReference type="Gene3D" id="3.20.20.70">
    <property type="entry name" value="Aldolase class I"/>
    <property type="match status" value="1"/>
</dbReference>
<dbReference type="EMBL" id="UOFO01000048">
    <property type="protein sequence ID" value="VAW84594.1"/>
    <property type="molecule type" value="Genomic_DNA"/>
</dbReference>
<dbReference type="InterPro" id="IPR011060">
    <property type="entry name" value="RibuloseP-bd_barrel"/>
</dbReference>
<accession>A0A3B0ZT39</accession>
<dbReference type="InterPro" id="IPR001754">
    <property type="entry name" value="OMPdeCOase_dom"/>
</dbReference>
<dbReference type="GO" id="GO:0005829">
    <property type="term" value="C:cytosol"/>
    <property type="evidence" value="ECO:0007669"/>
    <property type="project" value="TreeGrafter"/>
</dbReference>
<comment type="subunit">
    <text evidence="2">Homodimer.</text>
</comment>
<dbReference type="NCBIfam" id="NF001273">
    <property type="entry name" value="PRK00230.1"/>
    <property type="match status" value="1"/>
</dbReference>
<dbReference type="SUPFAM" id="SSF51366">
    <property type="entry name" value="Ribulose-phoshate binding barrel"/>
    <property type="match status" value="1"/>
</dbReference>
<dbReference type="HAMAP" id="MF_01200_B">
    <property type="entry name" value="OMPdecase_type1_B"/>
    <property type="match status" value="1"/>
</dbReference>
<dbReference type="PANTHER" id="PTHR32119:SF2">
    <property type="entry name" value="OROTIDINE 5'-PHOSPHATE DECARBOXYLASE"/>
    <property type="match status" value="1"/>
</dbReference>
<feature type="domain" description="Orotidine 5'-phosphate decarboxylase" evidence="9">
    <location>
        <begin position="7"/>
        <end position="227"/>
    </location>
</feature>
<evidence type="ECO:0000313" key="10">
    <source>
        <dbReference type="EMBL" id="VAW84594.1"/>
    </source>
</evidence>
<dbReference type="InterPro" id="IPR018089">
    <property type="entry name" value="OMPdecase_AS"/>
</dbReference>
<dbReference type="PANTHER" id="PTHR32119">
    <property type="entry name" value="OROTIDINE 5'-PHOSPHATE DECARBOXYLASE"/>
    <property type="match status" value="1"/>
</dbReference>
<evidence type="ECO:0000256" key="3">
    <source>
        <dbReference type="ARBA" id="ARBA00012321"/>
    </source>
</evidence>
<dbReference type="Pfam" id="PF00215">
    <property type="entry name" value="OMPdecase"/>
    <property type="match status" value="1"/>
</dbReference>
<keyword evidence="6" id="KW-0665">Pyrimidine biosynthesis</keyword>
<organism evidence="10">
    <name type="scientific">hydrothermal vent metagenome</name>
    <dbReference type="NCBI Taxonomy" id="652676"/>
    <lineage>
        <taxon>unclassified sequences</taxon>
        <taxon>metagenomes</taxon>
        <taxon>ecological metagenomes</taxon>
    </lineage>
</organism>
<proteinExistence type="inferred from homology"/>
<evidence type="ECO:0000256" key="7">
    <source>
        <dbReference type="ARBA" id="ARBA00023239"/>
    </source>
</evidence>
<dbReference type="EC" id="4.1.1.23" evidence="3"/>
<protein>
    <recommendedName>
        <fullName evidence="4">Orotidine 5'-phosphate decarboxylase</fullName>
        <ecNumber evidence="3">4.1.1.23</ecNumber>
    </recommendedName>
    <alternativeName>
        <fullName evidence="8">OMP decarboxylase</fullName>
    </alternativeName>
</protein>
<sequence>MQNSESKIIVALDYSNEFDAISLVEQLDPKQCRLKVGKELFTSAGPALVKRFVDLRYDVFLDLKFHDIPNTVAKACAVAADLGVWMVNVHALGGRKMLEAARSAIDSTHSNTLLIGVTILTSMDEEDLLDVGLQSTAEANVLRLARLAQSAGLDGVVCSPLEIKTLRTELGADFLLVTPGVRPAGSVIGDQKRIMTPTEAISNGSSYLVIGRPITLADKPLSVLLTISREVCSIS</sequence>
<evidence type="ECO:0000256" key="2">
    <source>
        <dbReference type="ARBA" id="ARBA00011738"/>
    </source>
</evidence>
<keyword evidence="7 10" id="KW-0456">Lyase</keyword>
<dbReference type="PROSITE" id="PS00156">
    <property type="entry name" value="OMPDECASE"/>
    <property type="match status" value="1"/>
</dbReference>
<dbReference type="GO" id="GO:0004590">
    <property type="term" value="F:orotidine-5'-phosphate decarboxylase activity"/>
    <property type="evidence" value="ECO:0007669"/>
    <property type="project" value="UniProtKB-EC"/>
</dbReference>
<dbReference type="GO" id="GO:0044205">
    <property type="term" value="P:'de novo' UMP biosynthetic process"/>
    <property type="evidence" value="ECO:0007669"/>
    <property type="project" value="UniProtKB-UniPathway"/>
</dbReference>
<gene>
    <name evidence="10" type="ORF">MNBD_GAMMA16-538</name>
</gene>
<dbReference type="CDD" id="cd04725">
    <property type="entry name" value="OMP_decarboxylase_like"/>
    <property type="match status" value="1"/>
</dbReference>
<evidence type="ECO:0000256" key="8">
    <source>
        <dbReference type="ARBA" id="ARBA00033428"/>
    </source>
</evidence>